<dbReference type="Pfam" id="PF02878">
    <property type="entry name" value="PGM_PMM_I"/>
    <property type="match status" value="1"/>
</dbReference>
<dbReference type="InterPro" id="IPR005841">
    <property type="entry name" value="Alpha-D-phosphohexomutase_SF"/>
</dbReference>
<dbReference type="OrthoDB" id="9803322at2"/>
<evidence type="ECO:0000256" key="9">
    <source>
        <dbReference type="ARBA" id="ARBA00023235"/>
    </source>
</evidence>
<evidence type="ECO:0000259" key="14">
    <source>
        <dbReference type="Pfam" id="PF02879"/>
    </source>
</evidence>
<keyword evidence="9" id="KW-0413">Isomerase</keyword>
<protein>
    <recommendedName>
        <fullName evidence="5">phosphomannomutase</fullName>
        <ecNumber evidence="5">5.4.2.8</ecNumber>
    </recommendedName>
</protein>
<evidence type="ECO:0000256" key="11">
    <source>
        <dbReference type="SAM" id="Phobius"/>
    </source>
</evidence>
<evidence type="ECO:0000256" key="4">
    <source>
        <dbReference type="ARBA" id="ARBA00010231"/>
    </source>
</evidence>
<evidence type="ECO:0000256" key="2">
    <source>
        <dbReference type="ARBA" id="ARBA00001946"/>
    </source>
</evidence>
<dbReference type="Pfam" id="PF00408">
    <property type="entry name" value="PGM_PMM_IV"/>
    <property type="match status" value="1"/>
</dbReference>
<dbReference type="CDD" id="cd03089">
    <property type="entry name" value="PMM_PGM"/>
    <property type="match status" value="1"/>
</dbReference>
<feature type="region of interest" description="Disordered" evidence="10">
    <location>
        <begin position="297"/>
        <end position="316"/>
    </location>
</feature>
<keyword evidence="6" id="KW-0597">Phosphoprotein</keyword>
<dbReference type="RefSeq" id="WP_068988910.1">
    <property type="nucleotide sequence ID" value="NZ_CP012418.1"/>
</dbReference>
<dbReference type="EC" id="5.4.2.8" evidence="5"/>
<dbReference type="KEGG" id="ksd:KS2013_386"/>
<dbReference type="GO" id="GO:0000287">
    <property type="term" value="F:magnesium ion binding"/>
    <property type="evidence" value="ECO:0007669"/>
    <property type="project" value="InterPro"/>
</dbReference>
<comment type="cofactor">
    <cofactor evidence="2">
        <name>Mg(2+)</name>
        <dbReference type="ChEBI" id="CHEBI:18420"/>
    </cofactor>
</comment>
<evidence type="ECO:0000259" key="15">
    <source>
        <dbReference type="Pfam" id="PF02880"/>
    </source>
</evidence>
<dbReference type="InterPro" id="IPR036900">
    <property type="entry name" value="A-D-PHexomutase_C_sf"/>
</dbReference>
<evidence type="ECO:0000256" key="10">
    <source>
        <dbReference type="SAM" id="MobiDB-lite"/>
    </source>
</evidence>
<accession>A0A1B3B8L3</accession>
<dbReference type="InterPro" id="IPR005846">
    <property type="entry name" value="A-D-PHexomutase_a/b/a-III"/>
</dbReference>
<evidence type="ECO:0000256" key="3">
    <source>
        <dbReference type="ARBA" id="ARBA00004699"/>
    </source>
</evidence>
<dbReference type="STRING" id="1144748.KS2013_386"/>
<dbReference type="PATRIC" id="fig|1144748.3.peg.392"/>
<keyword evidence="7" id="KW-0479">Metal-binding</keyword>
<name>A0A1B3B8L3_9GAMM</name>
<evidence type="ECO:0000259" key="13">
    <source>
        <dbReference type="Pfam" id="PF02878"/>
    </source>
</evidence>
<keyword evidence="8" id="KW-0460">Magnesium</keyword>
<feature type="domain" description="Alpha-D-phosphohexomutase C-terminal" evidence="12">
    <location>
        <begin position="736"/>
        <end position="809"/>
    </location>
</feature>
<evidence type="ECO:0000256" key="1">
    <source>
        <dbReference type="ARBA" id="ARBA00000586"/>
    </source>
</evidence>
<evidence type="ECO:0000256" key="8">
    <source>
        <dbReference type="ARBA" id="ARBA00022842"/>
    </source>
</evidence>
<reference evidence="17" key="1">
    <citation type="submission" date="2015-08" db="EMBL/GenBank/DDBJ databases">
        <authorList>
            <person name="Kim K.M."/>
        </authorList>
    </citation>
    <scope>NUCLEOTIDE SEQUENCE [LARGE SCALE GENOMIC DNA]</scope>
    <source>
        <strain evidence="17">KCTC 23892</strain>
    </source>
</reference>
<evidence type="ECO:0000259" key="12">
    <source>
        <dbReference type="Pfam" id="PF00408"/>
    </source>
</evidence>
<evidence type="ECO:0000256" key="7">
    <source>
        <dbReference type="ARBA" id="ARBA00022723"/>
    </source>
</evidence>
<dbReference type="GO" id="GO:0004615">
    <property type="term" value="F:phosphomannomutase activity"/>
    <property type="evidence" value="ECO:0007669"/>
    <property type="project" value="UniProtKB-EC"/>
</dbReference>
<dbReference type="Pfam" id="PF02879">
    <property type="entry name" value="PGM_PMM_II"/>
    <property type="match status" value="1"/>
</dbReference>
<gene>
    <name evidence="16" type="ORF">KS2013_386</name>
</gene>
<evidence type="ECO:0000313" key="16">
    <source>
        <dbReference type="EMBL" id="AOE49111.1"/>
    </source>
</evidence>
<dbReference type="InterPro" id="IPR016066">
    <property type="entry name" value="A-D-PHexomutase_CS"/>
</dbReference>
<keyword evidence="11" id="KW-0812">Transmembrane</keyword>
<dbReference type="InterPro" id="IPR005843">
    <property type="entry name" value="A-D-PHexomutase_C"/>
</dbReference>
<comment type="catalytic activity">
    <reaction evidence="1">
        <text>alpha-D-mannose 1-phosphate = D-mannose 6-phosphate</text>
        <dbReference type="Rhea" id="RHEA:11140"/>
        <dbReference type="ChEBI" id="CHEBI:58409"/>
        <dbReference type="ChEBI" id="CHEBI:58735"/>
        <dbReference type="EC" id="5.4.2.8"/>
    </reaction>
</comment>
<keyword evidence="17" id="KW-1185">Reference proteome</keyword>
<organism evidence="16 17">
    <name type="scientific">Kangiella sediminilitoris</name>
    <dbReference type="NCBI Taxonomy" id="1144748"/>
    <lineage>
        <taxon>Bacteria</taxon>
        <taxon>Pseudomonadati</taxon>
        <taxon>Pseudomonadota</taxon>
        <taxon>Gammaproteobacteria</taxon>
        <taxon>Kangiellales</taxon>
        <taxon>Kangiellaceae</taxon>
        <taxon>Kangiella</taxon>
    </lineage>
</organism>
<feature type="transmembrane region" description="Helical" evidence="11">
    <location>
        <begin position="7"/>
        <end position="32"/>
    </location>
</feature>
<keyword evidence="11" id="KW-0472">Membrane</keyword>
<dbReference type="Proteomes" id="UP000094147">
    <property type="component" value="Chromosome"/>
</dbReference>
<sequence>MRKGKSLASFFIIPLVIGLVILVGISASLYYLGIEKPLETQAKQLLETRLAERANLIQQRFGQIQNALTLSADSVFGEDDKSVSQKIKKQVPQLDNVVLFDSTTIQPSKDTEPAITHVIIDLLRQADKGNTVPPELILDNGQPSYVAFVDKLADERLLLATLNLNEVGNLLGDADNHSRIELRQNFGDVSHTVASVGTAEAEGKPLLISPSFGANWTLALWQKISRFSTDAGKLPLLMFIAALAAFFIVGLLPLMSMNRLFKSDARNFIQGVKEGAASEKKYQLSYFNELAAGYSRVAGRPGRGEESESSPEVEGGDDALEIAEQAESPQEQPAGSLNEMDRAEILFESGSDSEASSLFVVDEEDISKTISPEIFREYDIRGVVGDNLNAEVVYVIGKAIGSEAYSRGEQSIVVGRDGRLSSPELHAALIEGLQASGRDVLDLGMVTTPLVYFATHTLNSRSGVMLTGSHNPARHNGLKVVLAGETLHGEQIQELLNRIQTQEFFSGNGQVSQVSVEQDYMQKITADIQLEKPLKVAVDCGNGVAGEFAPKLLQALGCDVIGLYTEVDGNFPNHHPDPNHADNLQALIEMVVSEKADIGIAFDGDGDRLGVIDNQGKVIWTDRLMMLFAKDVLSRNPEAEIIYDVKCTRLLRDVIEQSGGQPLMWKTGHSLMKAKMRETEAPLGGEGSGHIYFNERWFGFDDALYAAARLLQLLDLSGKTSSEMFSELPEGVSSEEINVPIPDKIKFKLIKALVVKGDFGQGKVSTIDGLRVDYEDRWFLARASNTTPSIVVKFEAESEVALEAVKDVLRQELLKIAPKLKLNF</sequence>
<comment type="pathway">
    <text evidence="3">Nucleotide-sugar biosynthesis; GDP-alpha-D-mannose biosynthesis; alpha-D-mannose 1-phosphate from D-fructose 6-phosphate: step 2/2.</text>
</comment>
<dbReference type="PROSITE" id="PS00710">
    <property type="entry name" value="PGM_PMM"/>
    <property type="match status" value="1"/>
</dbReference>
<feature type="domain" description="Alpha-D-phosphohexomutase alpha/beta/alpha" evidence="15">
    <location>
        <begin position="621"/>
        <end position="729"/>
    </location>
</feature>
<dbReference type="Pfam" id="PF02880">
    <property type="entry name" value="PGM_PMM_III"/>
    <property type="match status" value="1"/>
</dbReference>
<dbReference type="PANTHER" id="PTHR43771:SF2">
    <property type="entry name" value="PHOSPHOMANNOMUTASE_PHOSPHOGLUCOMUTASE"/>
    <property type="match status" value="1"/>
</dbReference>
<keyword evidence="11" id="KW-1133">Transmembrane helix</keyword>
<dbReference type="InterPro" id="IPR016055">
    <property type="entry name" value="A-D-PHexomutase_a/b/a-I/II/III"/>
</dbReference>
<feature type="transmembrane region" description="Helical" evidence="11">
    <location>
        <begin position="234"/>
        <end position="254"/>
    </location>
</feature>
<dbReference type="PANTHER" id="PTHR43771">
    <property type="entry name" value="PHOSPHOMANNOMUTASE"/>
    <property type="match status" value="1"/>
</dbReference>
<proteinExistence type="inferred from homology"/>
<dbReference type="Gene3D" id="3.40.120.10">
    <property type="entry name" value="Alpha-D-Glucose-1,6-Bisphosphate, subunit A, domain 3"/>
    <property type="match status" value="3"/>
</dbReference>
<dbReference type="InterPro" id="IPR005844">
    <property type="entry name" value="A-D-PHexomutase_a/b/a-I"/>
</dbReference>
<feature type="compositionally biased region" description="Acidic residues" evidence="10">
    <location>
        <begin position="307"/>
        <end position="316"/>
    </location>
</feature>
<feature type="domain" description="Alpha-D-phosphohexomutase alpha/beta/alpha" evidence="13">
    <location>
        <begin position="374"/>
        <end position="504"/>
    </location>
</feature>
<dbReference type="PRINTS" id="PR00509">
    <property type="entry name" value="PGMPMM"/>
</dbReference>
<dbReference type="Gene3D" id="3.30.310.50">
    <property type="entry name" value="Alpha-D-phosphohexomutase, C-terminal domain"/>
    <property type="match status" value="1"/>
</dbReference>
<evidence type="ECO:0000313" key="17">
    <source>
        <dbReference type="Proteomes" id="UP000094147"/>
    </source>
</evidence>
<dbReference type="SUPFAM" id="SSF53738">
    <property type="entry name" value="Phosphoglucomutase, first 3 domains"/>
    <property type="match status" value="3"/>
</dbReference>
<dbReference type="AlphaFoldDB" id="A0A1B3B8L3"/>
<evidence type="ECO:0000256" key="6">
    <source>
        <dbReference type="ARBA" id="ARBA00022553"/>
    </source>
</evidence>
<comment type="similarity">
    <text evidence="4">Belongs to the phosphohexose mutase family.</text>
</comment>
<dbReference type="InterPro" id="IPR005845">
    <property type="entry name" value="A-D-PHexomutase_a/b/a-II"/>
</dbReference>
<dbReference type="GO" id="GO:0005975">
    <property type="term" value="P:carbohydrate metabolic process"/>
    <property type="evidence" value="ECO:0007669"/>
    <property type="project" value="InterPro"/>
</dbReference>
<dbReference type="SUPFAM" id="SSF55957">
    <property type="entry name" value="Phosphoglucomutase, C-terminal domain"/>
    <property type="match status" value="1"/>
</dbReference>
<dbReference type="EMBL" id="CP012418">
    <property type="protein sequence ID" value="AOE49111.1"/>
    <property type="molecule type" value="Genomic_DNA"/>
</dbReference>
<feature type="domain" description="Alpha-D-phosphohexomutase alpha/beta/alpha" evidence="14">
    <location>
        <begin position="519"/>
        <end position="616"/>
    </location>
</feature>
<evidence type="ECO:0000256" key="5">
    <source>
        <dbReference type="ARBA" id="ARBA00012730"/>
    </source>
</evidence>